<protein>
    <submittedName>
        <fullName evidence="1">Uncharacterized protein</fullName>
    </submittedName>
</protein>
<proteinExistence type="predicted"/>
<evidence type="ECO:0000313" key="2">
    <source>
        <dbReference type="Proteomes" id="UP000483820"/>
    </source>
</evidence>
<sequence>MGIHITRTLWHITVLLLTHWLRITPRAALFATWIPTVVLGVLEFGEAMNVEVARRRVDPLSALFAGRGLGDGSLVLSSTVHVAPMSEMATWNFGHQGVLEKSNL</sequence>
<comment type="caution">
    <text evidence="1">The sequence shown here is derived from an EMBL/GenBank/DDBJ whole genome shotgun (WGS) entry which is preliminary data.</text>
</comment>
<accession>A0A6A5HC60</accession>
<dbReference type="KEGG" id="crq:GCK72_004717"/>
<reference evidence="1 2" key="1">
    <citation type="submission" date="2019-12" db="EMBL/GenBank/DDBJ databases">
        <title>Chromosome-level assembly of the Caenorhabditis remanei genome.</title>
        <authorList>
            <person name="Teterina A.A."/>
            <person name="Willis J.H."/>
            <person name="Phillips P.C."/>
        </authorList>
    </citation>
    <scope>NUCLEOTIDE SEQUENCE [LARGE SCALE GENOMIC DNA]</scope>
    <source>
        <strain evidence="1 2">PX506</strain>
        <tissue evidence="1">Whole organism</tissue>
    </source>
</reference>
<gene>
    <name evidence="1" type="ORF">GCK72_004717</name>
</gene>
<dbReference type="GeneID" id="78773979"/>
<dbReference type="EMBL" id="WUAV01000002">
    <property type="protein sequence ID" value="KAF1764767.1"/>
    <property type="molecule type" value="Genomic_DNA"/>
</dbReference>
<dbReference type="RefSeq" id="XP_053589047.1">
    <property type="nucleotide sequence ID" value="XM_053724853.1"/>
</dbReference>
<dbReference type="Proteomes" id="UP000483820">
    <property type="component" value="Chromosome II"/>
</dbReference>
<name>A0A6A5HC60_CAERE</name>
<organism evidence="1 2">
    <name type="scientific">Caenorhabditis remanei</name>
    <name type="common">Caenorhabditis vulgaris</name>
    <dbReference type="NCBI Taxonomy" id="31234"/>
    <lineage>
        <taxon>Eukaryota</taxon>
        <taxon>Metazoa</taxon>
        <taxon>Ecdysozoa</taxon>
        <taxon>Nematoda</taxon>
        <taxon>Chromadorea</taxon>
        <taxon>Rhabditida</taxon>
        <taxon>Rhabditina</taxon>
        <taxon>Rhabditomorpha</taxon>
        <taxon>Rhabditoidea</taxon>
        <taxon>Rhabditidae</taxon>
        <taxon>Peloderinae</taxon>
        <taxon>Caenorhabditis</taxon>
    </lineage>
</organism>
<evidence type="ECO:0000313" key="1">
    <source>
        <dbReference type="EMBL" id="KAF1764767.1"/>
    </source>
</evidence>
<dbReference type="AlphaFoldDB" id="A0A6A5HC60"/>
<dbReference type="CTD" id="78773979"/>